<accession>A0A0F8YJ85</accession>
<proteinExistence type="predicted"/>
<reference evidence="1" key="1">
    <citation type="journal article" date="2015" name="Nature">
        <title>Complex archaea that bridge the gap between prokaryotes and eukaryotes.</title>
        <authorList>
            <person name="Spang A."/>
            <person name="Saw J.H."/>
            <person name="Jorgensen S.L."/>
            <person name="Zaremba-Niedzwiedzka K."/>
            <person name="Martijn J."/>
            <person name="Lind A.E."/>
            <person name="van Eijk R."/>
            <person name="Schleper C."/>
            <person name="Guy L."/>
            <person name="Ettema T.J."/>
        </authorList>
    </citation>
    <scope>NUCLEOTIDE SEQUENCE</scope>
</reference>
<feature type="non-terminal residue" evidence="1">
    <location>
        <position position="155"/>
    </location>
</feature>
<dbReference type="AlphaFoldDB" id="A0A0F8YJ85"/>
<evidence type="ECO:0000313" key="1">
    <source>
        <dbReference type="EMBL" id="KKK48161.1"/>
    </source>
</evidence>
<comment type="caution">
    <text evidence="1">The sequence shown here is derived from an EMBL/GenBank/DDBJ whole genome shotgun (WGS) entry which is preliminary data.</text>
</comment>
<name>A0A0F8YJ85_9ZZZZ</name>
<gene>
    <name evidence="1" type="ORF">LCGC14_3147940</name>
</gene>
<sequence length="155" mass="15980">MATKPTPGGSDGTYGTELNAFLDVSLAADGKIKTEALQTDSTAPVADAALANKLYVDGHGTVQVVNTQTGAVNTGTTIMPGDDTIPQKTEGDEYMTLAITPTSATNKLKIEVVCVFASNTAGRTMDIALFQDSTAGALAAVITSLFNSNRARAIH</sequence>
<dbReference type="EMBL" id="LAZR01069211">
    <property type="protein sequence ID" value="KKK48161.1"/>
    <property type="molecule type" value="Genomic_DNA"/>
</dbReference>
<organism evidence="1">
    <name type="scientific">marine sediment metagenome</name>
    <dbReference type="NCBI Taxonomy" id="412755"/>
    <lineage>
        <taxon>unclassified sequences</taxon>
        <taxon>metagenomes</taxon>
        <taxon>ecological metagenomes</taxon>
    </lineage>
</organism>
<protein>
    <submittedName>
        <fullName evidence="1">Uncharacterized protein</fullName>
    </submittedName>
</protein>